<keyword evidence="7 8" id="KW-0315">Glutamine amidotransferase</keyword>
<dbReference type="GO" id="GO:0042242">
    <property type="term" value="F:cobyrinic acid a,c-diamide synthase activity"/>
    <property type="evidence" value="ECO:0007669"/>
    <property type="project" value="UniProtKB-UniRule"/>
</dbReference>
<dbReference type="Pfam" id="PF07685">
    <property type="entry name" value="GATase_3"/>
    <property type="match status" value="1"/>
</dbReference>
<comment type="pathway">
    <text evidence="8">Cofactor biosynthesis; adenosylcobalamin biosynthesis; cob(II)yrinate a,c-diamide from sirohydrochlorin (anaerobic route): step 10/10.</text>
</comment>
<protein>
    <recommendedName>
        <fullName evidence="8">Cobyrinate a,c-diamide synthase</fullName>
        <ecNumber evidence="8">6.3.5.11</ecNumber>
    </recommendedName>
    <alternativeName>
        <fullName evidence="8">Cobyrinic acid a,c-diamide synthetase</fullName>
    </alternativeName>
</protein>
<dbReference type="STRING" id="617002.SAMN05660653_00599"/>
<dbReference type="CDD" id="cd05388">
    <property type="entry name" value="CobB_N"/>
    <property type="match status" value="1"/>
</dbReference>
<dbReference type="SUPFAM" id="SSF52540">
    <property type="entry name" value="P-loop containing nucleoside triphosphate hydrolases"/>
    <property type="match status" value="1"/>
</dbReference>
<dbReference type="Proteomes" id="UP000198771">
    <property type="component" value="Unassembled WGS sequence"/>
</dbReference>
<keyword evidence="12" id="KW-1185">Reference proteome</keyword>
<dbReference type="PANTHER" id="PTHR43873">
    <property type="entry name" value="COBYRINATE A,C-DIAMIDE SYNTHASE"/>
    <property type="match status" value="1"/>
</dbReference>
<accession>A0A1G6AW21</accession>
<dbReference type="InterPro" id="IPR027417">
    <property type="entry name" value="P-loop_NTPase"/>
</dbReference>
<evidence type="ECO:0000259" key="9">
    <source>
        <dbReference type="Pfam" id="PF01656"/>
    </source>
</evidence>
<name>A0A1G6AW21_9BACT</name>
<keyword evidence="4 8" id="KW-0547">Nucleotide-binding</keyword>
<evidence type="ECO:0000256" key="4">
    <source>
        <dbReference type="ARBA" id="ARBA00022741"/>
    </source>
</evidence>
<dbReference type="RefSeq" id="WP_092117099.1">
    <property type="nucleotide sequence ID" value="NZ_FMXO01000003.1"/>
</dbReference>
<gene>
    <name evidence="8" type="primary">cbiA</name>
    <name evidence="11" type="ORF">SAMN05660653_00599</name>
</gene>
<dbReference type="OrthoDB" id="9764035at2"/>
<organism evidence="11 12">
    <name type="scientific">Desulfonatronum thiosulfatophilum</name>
    <dbReference type="NCBI Taxonomy" id="617002"/>
    <lineage>
        <taxon>Bacteria</taxon>
        <taxon>Pseudomonadati</taxon>
        <taxon>Thermodesulfobacteriota</taxon>
        <taxon>Desulfovibrionia</taxon>
        <taxon>Desulfovibrionales</taxon>
        <taxon>Desulfonatronaceae</taxon>
        <taxon>Desulfonatronum</taxon>
    </lineage>
</organism>
<keyword evidence="2 8" id="KW-0169">Cobalamin biosynthesis</keyword>
<dbReference type="NCBIfam" id="TIGR00379">
    <property type="entry name" value="cobB"/>
    <property type="match status" value="1"/>
</dbReference>
<dbReference type="InterPro" id="IPR029062">
    <property type="entry name" value="Class_I_gatase-like"/>
</dbReference>
<keyword evidence="5 8" id="KW-0067">ATP-binding</keyword>
<dbReference type="Pfam" id="PF01656">
    <property type="entry name" value="CbiA"/>
    <property type="match status" value="1"/>
</dbReference>
<evidence type="ECO:0000256" key="7">
    <source>
        <dbReference type="ARBA" id="ARBA00022962"/>
    </source>
</evidence>
<evidence type="ECO:0000256" key="1">
    <source>
        <dbReference type="ARBA" id="ARBA00001946"/>
    </source>
</evidence>
<dbReference type="GO" id="GO:0009236">
    <property type="term" value="P:cobalamin biosynthetic process"/>
    <property type="evidence" value="ECO:0007669"/>
    <property type="project" value="UniProtKB-UniRule"/>
</dbReference>
<evidence type="ECO:0000256" key="6">
    <source>
        <dbReference type="ARBA" id="ARBA00022842"/>
    </source>
</evidence>
<dbReference type="CDD" id="cd03130">
    <property type="entry name" value="GATase1_CobB"/>
    <property type="match status" value="1"/>
</dbReference>
<evidence type="ECO:0000313" key="11">
    <source>
        <dbReference type="EMBL" id="SDB12443.1"/>
    </source>
</evidence>
<comment type="cofactor">
    <cofactor evidence="1 8">
        <name>Mg(2+)</name>
        <dbReference type="ChEBI" id="CHEBI:18420"/>
    </cofactor>
</comment>
<comment type="function">
    <text evidence="8">Catalyzes the ATP-dependent amidation of the two carboxylate groups at positions a and c of cobyrinate, using either L-glutamine or ammonia as the nitrogen source.</text>
</comment>
<keyword evidence="3 8" id="KW-0436">Ligase</keyword>
<dbReference type="HAMAP" id="MF_00027">
    <property type="entry name" value="CobB_CbiA"/>
    <property type="match status" value="1"/>
</dbReference>
<comment type="similarity">
    <text evidence="8">Belongs to the CobB/CbiA family.</text>
</comment>
<dbReference type="PROSITE" id="PS51274">
    <property type="entry name" value="GATASE_COBBQ"/>
    <property type="match status" value="1"/>
</dbReference>
<dbReference type="SUPFAM" id="SSF52317">
    <property type="entry name" value="Class I glutamine amidotransferase-like"/>
    <property type="match status" value="1"/>
</dbReference>
<dbReference type="Gene3D" id="3.40.50.880">
    <property type="match status" value="1"/>
</dbReference>
<feature type="domain" description="CobB/CobQ-like glutamine amidotransferase" evidence="10">
    <location>
        <begin position="261"/>
        <end position="453"/>
    </location>
</feature>
<proteinExistence type="inferred from homology"/>
<feature type="domain" description="CobQ/CobB/MinD/ParA nucleotide binding" evidence="9">
    <location>
        <begin position="14"/>
        <end position="201"/>
    </location>
</feature>
<feature type="site" description="Increases nucleophilicity of active site Cys" evidence="8">
    <location>
        <position position="447"/>
    </location>
</feature>
<comment type="domain">
    <text evidence="8">Comprises of two domains. The C-terminal domain contains the binding site for glutamine and catalyzes the hydrolysis of this substrate to glutamate and ammonia. The N-terminal domain is anticipated to bind ATP and cobyrinate and catalyzes the ultimate synthesis of the diamide product. The ammonia produced via the glutaminase domain is probably translocated to the adjacent domain via a molecular tunnel, where it reacts with an activated intermediate.</text>
</comment>
<comment type="miscellaneous">
    <text evidence="8">The a and c carboxylates of cobyrinate are activated for nucleophilic attack via formation of a phosphorylated intermediate by ATP. CbiA catalyzes first the amidation of the c-carboxylate, and then that of the a-carboxylate.</text>
</comment>
<dbReference type="NCBIfam" id="NF002204">
    <property type="entry name" value="PRK01077.1"/>
    <property type="match status" value="1"/>
</dbReference>
<dbReference type="AlphaFoldDB" id="A0A1G6AW21"/>
<evidence type="ECO:0000256" key="5">
    <source>
        <dbReference type="ARBA" id="ARBA00022840"/>
    </source>
</evidence>
<dbReference type="Gene3D" id="3.40.50.300">
    <property type="entry name" value="P-loop containing nucleotide triphosphate hydrolases"/>
    <property type="match status" value="1"/>
</dbReference>
<dbReference type="InterPro" id="IPR011698">
    <property type="entry name" value="GATase_3"/>
</dbReference>
<dbReference type="EC" id="6.3.5.11" evidence="8"/>
<feature type="active site" description="Nucleophile" evidence="8">
    <location>
        <position position="343"/>
    </location>
</feature>
<evidence type="ECO:0000256" key="2">
    <source>
        <dbReference type="ARBA" id="ARBA00022573"/>
    </source>
</evidence>
<evidence type="ECO:0000313" key="12">
    <source>
        <dbReference type="Proteomes" id="UP000198771"/>
    </source>
</evidence>
<evidence type="ECO:0000256" key="8">
    <source>
        <dbReference type="HAMAP-Rule" id="MF_00027"/>
    </source>
</evidence>
<dbReference type="InterPro" id="IPR002586">
    <property type="entry name" value="CobQ/CobB/MinD/ParA_Nub-bd_dom"/>
</dbReference>
<dbReference type="PANTHER" id="PTHR43873:SF1">
    <property type="entry name" value="COBYRINATE A,C-DIAMIDE SYNTHASE"/>
    <property type="match status" value="1"/>
</dbReference>
<reference evidence="11 12" key="1">
    <citation type="submission" date="2016-10" db="EMBL/GenBank/DDBJ databases">
        <authorList>
            <person name="de Groot N.N."/>
        </authorList>
    </citation>
    <scope>NUCLEOTIDE SEQUENCE [LARGE SCALE GENOMIC DNA]</scope>
    <source>
        <strain evidence="11 12">ASO4-2</strain>
    </source>
</reference>
<evidence type="ECO:0000256" key="3">
    <source>
        <dbReference type="ARBA" id="ARBA00022598"/>
    </source>
</evidence>
<dbReference type="EMBL" id="FMXO01000003">
    <property type="protein sequence ID" value="SDB12443.1"/>
    <property type="molecule type" value="Genomic_DNA"/>
</dbReference>
<dbReference type="InterPro" id="IPR004484">
    <property type="entry name" value="CbiA/CobB_synth"/>
</dbReference>
<keyword evidence="6 8" id="KW-0460">Magnesium</keyword>
<comment type="catalytic activity">
    <reaction evidence="8">
        <text>cob(II)yrinate + 2 L-glutamine + 2 ATP + 2 H2O = cob(II)yrinate a,c diamide + 2 L-glutamate + 2 ADP + 2 phosphate + 2 H(+)</text>
        <dbReference type="Rhea" id="RHEA:26289"/>
        <dbReference type="ChEBI" id="CHEBI:15377"/>
        <dbReference type="ChEBI" id="CHEBI:15378"/>
        <dbReference type="ChEBI" id="CHEBI:29985"/>
        <dbReference type="ChEBI" id="CHEBI:30616"/>
        <dbReference type="ChEBI" id="CHEBI:43474"/>
        <dbReference type="ChEBI" id="CHEBI:58359"/>
        <dbReference type="ChEBI" id="CHEBI:58537"/>
        <dbReference type="ChEBI" id="CHEBI:58894"/>
        <dbReference type="ChEBI" id="CHEBI:456216"/>
        <dbReference type="EC" id="6.3.5.11"/>
    </reaction>
</comment>
<sequence>MKRTHTDNQIASGVVIAGTRSGCGKTLATLGLATVLRERGLCVQGYKVGPDFIDPSHLSAICDRPAHNLDGWMLSRERVLEIFHRYAVEVDFCLVEGVMGLYDGASGAEETGSTAQMAKWLGLPVLLVVDARSQGRSAAALVQGFRDFDPELHLAGVIFTQVGGPRHEAMLREAMASHLPELPCLGCLPRRSDLELASRHLGLHMAEDLGWDASRRRFLADWVEQGLDMELLHRISRQSAAILKSVPSLDTDNEQGGRVRLGVARDRAFCFYYQENLRLLENAGAELVFFSPLTDGALPDNVQGLFFGGGYPELHAAELTQNHAMRAAVAAAAEAGMPVYAECGGMQYLLAELEDVGGAVFPMVGLFPARSKMHSRFQALGYRKVELRFAGLLGPAGTVLRGHEFHYSALDVPQADEVSAVYRITDSRGREFLEGFQRTNVLASYIHLHFGSHPPAAASFVRACANWAATASQGS</sequence>
<dbReference type="GO" id="GO:0005524">
    <property type="term" value="F:ATP binding"/>
    <property type="evidence" value="ECO:0007669"/>
    <property type="project" value="UniProtKB-UniRule"/>
</dbReference>
<evidence type="ECO:0000259" key="10">
    <source>
        <dbReference type="Pfam" id="PF07685"/>
    </source>
</evidence>
<dbReference type="UniPathway" id="UPA00148">
    <property type="reaction ID" value="UER00231"/>
</dbReference>